<evidence type="ECO:0000313" key="3">
    <source>
        <dbReference type="Proteomes" id="UP000030764"/>
    </source>
</evidence>
<evidence type="ECO:0000313" key="2">
    <source>
        <dbReference type="EMBL" id="KFD67041.1"/>
    </source>
</evidence>
<keyword evidence="3" id="KW-1185">Reference proteome</keyword>
<gene>
    <name evidence="1" type="ORF">M513_07222</name>
    <name evidence="2" type="ORF">M514_07222</name>
</gene>
<evidence type="ECO:0000313" key="1">
    <source>
        <dbReference type="EMBL" id="KFD51893.1"/>
    </source>
</evidence>
<dbReference type="Proteomes" id="UP000030764">
    <property type="component" value="Unassembled WGS sequence"/>
</dbReference>
<sequence length="103" mass="10992">MSHIRASSLFTMGSPFGEGDVSVLAIARGETDFTERKRRGIVTESIPIGGPNVVAGISDEAQVSTTIALSFNGNDKRTNARTFYSTSNPIMLLNDAQVTTHSC</sequence>
<organism evidence="1 3">
    <name type="scientific">Trichuris suis</name>
    <name type="common">pig whipworm</name>
    <dbReference type="NCBI Taxonomy" id="68888"/>
    <lineage>
        <taxon>Eukaryota</taxon>
        <taxon>Metazoa</taxon>
        <taxon>Ecdysozoa</taxon>
        <taxon>Nematoda</taxon>
        <taxon>Enoplea</taxon>
        <taxon>Dorylaimia</taxon>
        <taxon>Trichinellida</taxon>
        <taxon>Trichuridae</taxon>
        <taxon>Trichuris</taxon>
    </lineage>
</organism>
<proteinExistence type="predicted"/>
<accession>A0A085M3U7</accession>
<dbReference type="EMBL" id="KL363234">
    <property type="protein sequence ID" value="KFD51893.1"/>
    <property type="molecule type" value="Genomic_DNA"/>
</dbReference>
<dbReference type="AlphaFoldDB" id="A0A085M3U7"/>
<dbReference type="EMBL" id="KL367519">
    <property type="protein sequence ID" value="KFD67041.1"/>
    <property type="molecule type" value="Genomic_DNA"/>
</dbReference>
<dbReference type="Proteomes" id="UP000030758">
    <property type="component" value="Unassembled WGS sequence"/>
</dbReference>
<name>A0A085M3U7_9BILA</name>
<protein>
    <submittedName>
        <fullName evidence="1">Uncharacterized protein</fullName>
    </submittedName>
</protein>
<reference evidence="1 3" key="1">
    <citation type="journal article" date="2014" name="Nat. Genet.">
        <title>Genome and transcriptome of the porcine whipworm Trichuris suis.</title>
        <authorList>
            <person name="Jex A.R."/>
            <person name="Nejsum P."/>
            <person name="Schwarz E.M."/>
            <person name="Hu L."/>
            <person name="Young N.D."/>
            <person name="Hall R.S."/>
            <person name="Korhonen P.K."/>
            <person name="Liao S."/>
            <person name="Thamsborg S."/>
            <person name="Xia J."/>
            <person name="Xu P."/>
            <person name="Wang S."/>
            <person name="Scheerlinck J.P."/>
            <person name="Hofmann A."/>
            <person name="Sternberg P.W."/>
            <person name="Wang J."/>
            <person name="Gasser R.B."/>
        </authorList>
    </citation>
    <scope>NUCLEOTIDE SEQUENCE [LARGE SCALE GENOMIC DNA]</scope>
    <source>
        <strain evidence="2">DCEP-RM93F</strain>
        <strain evidence="1">DCEP-RM93M</strain>
    </source>
</reference>